<keyword evidence="1" id="KW-0812">Transmembrane</keyword>
<comment type="caution">
    <text evidence="2">The sequence shown here is derived from an EMBL/GenBank/DDBJ whole genome shotgun (WGS) entry which is preliminary data.</text>
</comment>
<dbReference type="AlphaFoldDB" id="A0AAV6TVW5"/>
<reference evidence="2 3" key="1">
    <citation type="journal article" date="2022" name="Nat. Ecol. Evol.">
        <title>A masculinizing supergene underlies an exaggerated male reproductive morph in a spider.</title>
        <authorList>
            <person name="Hendrickx F."/>
            <person name="De Corte Z."/>
            <person name="Sonet G."/>
            <person name="Van Belleghem S.M."/>
            <person name="Kostlbacher S."/>
            <person name="Vangestel C."/>
        </authorList>
    </citation>
    <scope>NUCLEOTIDE SEQUENCE [LARGE SCALE GENOMIC DNA]</scope>
    <source>
        <strain evidence="2">W744_W776</strain>
    </source>
</reference>
<gene>
    <name evidence="2" type="ORF">JTE90_010352</name>
</gene>
<feature type="transmembrane region" description="Helical" evidence="1">
    <location>
        <begin position="59"/>
        <end position="82"/>
    </location>
</feature>
<evidence type="ECO:0000256" key="1">
    <source>
        <dbReference type="SAM" id="Phobius"/>
    </source>
</evidence>
<dbReference type="Proteomes" id="UP000827092">
    <property type="component" value="Unassembled WGS sequence"/>
</dbReference>
<keyword evidence="1" id="KW-1133">Transmembrane helix</keyword>
<keyword evidence="1" id="KW-0472">Membrane</keyword>
<name>A0AAV6TVW5_9ARAC</name>
<accession>A0AAV6TVW5</accession>
<sequence>MSRFSEWITVARVDEVLGRDARFIPNRSSESKVRYWIADVHSLPSSLDSRLKVLQKANAFLAGYHVVGLPLPFIIAVVLFAVQNAGRVDFGLVGVARSVGSSGVG</sequence>
<evidence type="ECO:0000313" key="2">
    <source>
        <dbReference type="EMBL" id="KAG8176232.1"/>
    </source>
</evidence>
<proteinExistence type="predicted"/>
<dbReference type="EMBL" id="JAFNEN010000904">
    <property type="protein sequence ID" value="KAG8176232.1"/>
    <property type="molecule type" value="Genomic_DNA"/>
</dbReference>
<keyword evidence="3" id="KW-1185">Reference proteome</keyword>
<protein>
    <submittedName>
        <fullName evidence="2">Uncharacterized protein</fullName>
    </submittedName>
</protein>
<evidence type="ECO:0000313" key="3">
    <source>
        <dbReference type="Proteomes" id="UP000827092"/>
    </source>
</evidence>
<organism evidence="2 3">
    <name type="scientific">Oedothorax gibbosus</name>
    <dbReference type="NCBI Taxonomy" id="931172"/>
    <lineage>
        <taxon>Eukaryota</taxon>
        <taxon>Metazoa</taxon>
        <taxon>Ecdysozoa</taxon>
        <taxon>Arthropoda</taxon>
        <taxon>Chelicerata</taxon>
        <taxon>Arachnida</taxon>
        <taxon>Araneae</taxon>
        <taxon>Araneomorphae</taxon>
        <taxon>Entelegynae</taxon>
        <taxon>Araneoidea</taxon>
        <taxon>Linyphiidae</taxon>
        <taxon>Erigoninae</taxon>
        <taxon>Oedothorax</taxon>
    </lineage>
</organism>